<evidence type="ECO:0000313" key="1">
    <source>
        <dbReference type="EMBL" id="BFM43427.1"/>
    </source>
</evidence>
<name>A0AAT9H1S2_9FLAO</name>
<reference evidence="1" key="1">
    <citation type="submission" date="2024-05" db="EMBL/GenBank/DDBJ databases">
        <title>Whole-Genome Sequence of CFS9, a Potential Fish Probiotic Isolated from the Body Surface of Silurus asotus.</title>
        <authorList>
            <person name="Kojima M."/>
            <person name="Tobioka K."/>
            <person name="Yokota K."/>
            <person name="Nakatani H."/>
            <person name="Hori K."/>
            <person name="Tamaru Y."/>
            <person name="Okazaki F."/>
        </authorList>
    </citation>
    <scope>NUCLEOTIDE SEQUENCE</scope>
    <source>
        <strain evidence="1">CFS9</strain>
    </source>
</reference>
<dbReference type="EMBL" id="AP031573">
    <property type="protein sequence ID" value="BFM43427.1"/>
    <property type="molecule type" value="Genomic_DNA"/>
</dbReference>
<dbReference type="AlphaFoldDB" id="A0AAT9H1S2"/>
<organism evidence="1">
    <name type="scientific">Flavobacterium sp. CFS9</name>
    <dbReference type="NCBI Taxonomy" id="3143118"/>
    <lineage>
        <taxon>Bacteria</taxon>
        <taxon>Pseudomonadati</taxon>
        <taxon>Bacteroidota</taxon>
        <taxon>Flavobacteriia</taxon>
        <taxon>Flavobacteriales</taxon>
        <taxon>Flavobacteriaceae</taxon>
        <taxon>Flavobacterium</taxon>
    </lineage>
</organism>
<accession>A0AAT9H1S2</accession>
<gene>
    <name evidence="1" type="ORF">CFS9_20680</name>
</gene>
<proteinExistence type="predicted"/>
<sequence>MVFWNDRGKVIFDFGRISRKINIFRKLYSIVERAVRVCQKVYFEEVLIGLRAYIWRLLWEEIWKT</sequence>
<protein>
    <submittedName>
        <fullName evidence="1">Uncharacterized protein</fullName>
    </submittedName>
</protein>